<dbReference type="EMBL" id="JARIHO010000046">
    <property type="protein sequence ID" value="KAJ7323623.1"/>
    <property type="molecule type" value="Genomic_DNA"/>
</dbReference>
<gene>
    <name evidence="1" type="ORF">DFH08DRAFT_617745</name>
</gene>
<evidence type="ECO:0000313" key="1">
    <source>
        <dbReference type="EMBL" id="KAJ7323623.1"/>
    </source>
</evidence>
<proteinExistence type="predicted"/>
<reference evidence="1" key="1">
    <citation type="submission" date="2023-03" db="EMBL/GenBank/DDBJ databases">
        <title>Massive genome expansion in bonnet fungi (Mycena s.s.) driven by repeated elements and novel gene families across ecological guilds.</title>
        <authorList>
            <consortium name="Lawrence Berkeley National Laboratory"/>
            <person name="Harder C.B."/>
            <person name="Miyauchi S."/>
            <person name="Viragh M."/>
            <person name="Kuo A."/>
            <person name="Thoen E."/>
            <person name="Andreopoulos B."/>
            <person name="Lu D."/>
            <person name="Skrede I."/>
            <person name="Drula E."/>
            <person name="Henrissat B."/>
            <person name="Morin E."/>
            <person name="Kohler A."/>
            <person name="Barry K."/>
            <person name="LaButti K."/>
            <person name="Morin E."/>
            <person name="Salamov A."/>
            <person name="Lipzen A."/>
            <person name="Mereny Z."/>
            <person name="Hegedus B."/>
            <person name="Baldrian P."/>
            <person name="Stursova M."/>
            <person name="Weitz H."/>
            <person name="Taylor A."/>
            <person name="Grigoriev I.V."/>
            <person name="Nagy L.G."/>
            <person name="Martin F."/>
            <person name="Kauserud H."/>
        </authorList>
    </citation>
    <scope>NUCLEOTIDE SEQUENCE</scope>
    <source>
        <strain evidence="1">CBHHK002</strain>
    </source>
</reference>
<organism evidence="1 2">
    <name type="scientific">Mycena albidolilacea</name>
    <dbReference type="NCBI Taxonomy" id="1033008"/>
    <lineage>
        <taxon>Eukaryota</taxon>
        <taxon>Fungi</taxon>
        <taxon>Dikarya</taxon>
        <taxon>Basidiomycota</taxon>
        <taxon>Agaricomycotina</taxon>
        <taxon>Agaricomycetes</taxon>
        <taxon>Agaricomycetidae</taxon>
        <taxon>Agaricales</taxon>
        <taxon>Marasmiineae</taxon>
        <taxon>Mycenaceae</taxon>
        <taxon>Mycena</taxon>
    </lineage>
</organism>
<protein>
    <submittedName>
        <fullName evidence="1">Uncharacterized protein</fullName>
    </submittedName>
</protein>
<name>A0AAD6ZID0_9AGAR</name>
<keyword evidence="2" id="KW-1185">Reference proteome</keyword>
<comment type="caution">
    <text evidence="1">The sequence shown here is derived from an EMBL/GenBank/DDBJ whole genome shotgun (WGS) entry which is preliminary data.</text>
</comment>
<accession>A0AAD6ZID0</accession>
<feature type="non-terminal residue" evidence="1">
    <location>
        <position position="55"/>
    </location>
</feature>
<dbReference type="AlphaFoldDB" id="A0AAD6ZID0"/>
<sequence length="55" mass="6159">TTTDEDCVVDARVRAEDLAPDHVSHGELRINVKQAHCADRIVSVALRLQLEEFSE</sequence>
<dbReference type="Proteomes" id="UP001218218">
    <property type="component" value="Unassembled WGS sequence"/>
</dbReference>
<feature type="non-terminal residue" evidence="1">
    <location>
        <position position="1"/>
    </location>
</feature>
<evidence type="ECO:0000313" key="2">
    <source>
        <dbReference type="Proteomes" id="UP001218218"/>
    </source>
</evidence>